<dbReference type="InterPro" id="IPR008030">
    <property type="entry name" value="NmrA-like"/>
</dbReference>
<comment type="caution">
    <text evidence="4">The sequence shown here is derived from an EMBL/GenBank/DDBJ whole genome shotgun (WGS) entry which is preliminary data.</text>
</comment>
<dbReference type="Gene3D" id="3.40.50.720">
    <property type="entry name" value="NAD(P)-binding Rossmann-like Domain"/>
    <property type="match status" value="1"/>
</dbReference>
<accession>A0A558J683</accession>
<proteinExistence type="inferred from homology"/>
<evidence type="ECO:0000256" key="2">
    <source>
        <dbReference type="ARBA" id="ARBA00022857"/>
    </source>
</evidence>
<feature type="domain" description="NmrA-like" evidence="3">
    <location>
        <begin position="6"/>
        <end position="246"/>
    </location>
</feature>
<dbReference type="EMBL" id="VNFE01000004">
    <property type="protein sequence ID" value="TVU89126.1"/>
    <property type="molecule type" value="Genomic_DNA"/>
</dbReference>
<dbReference type="AlphaFoldDB" id="A0A558J683"/>
<evidence type="ECO:0000313" key="5">
    <source>
        <dbReference type="Proteomes" id="UP000317288"/>
    </source>
</evidence>
<dbReference type="Proteomes" id="UP000317288">
    <property type="component" value="Unassembled WGS sequence"/>
</dbReference>
<evidence type="ECO:0000256" key="1">
    <source>
        <dbReference type="ARBA" id="ARBA00006328"/>
    </source>
</evidence>
<dbReference type="Gene3D" id="3.90.25.10">
    <property type="entry name" value="UDP-galactose 4-epimerase, domain 1"/>
    <property type="match status" value="1"/>
</dbReference>
<evidence type="ECO:0000259" key="3">
    <source>
        <dbReference type="Pfam" id="PF05368"/>
    </source>
</evidence>
<dbReference type="CDD" id="cd05251">
    <property type="entry name" value="NmrA_like_SDR_a"/>
    <property type="match status" value="1"/>
</dbReference>
<gene>
    <name evidence="4" type="ORF">FQP89_14025</name>
</gene>
<dbReference type="RefSeq" id="WP_144812096.1">
    <property type="nucleotide sequence ID" value="NZ_VNFE01000004.1"/>
</dbReference>
<dbReference type="PANTHER" id="PTHR42748:SF7">
    <property type="entry name" value="NMRA LIKE REDOX SENSOR 1-RELATED"/>
    <property type="match status" value="1"/>
</dbReference>
<dbReference type="Pfam" id="PF05368">
    <property type="entry name" value="NmrA"/>
    <property type="match status" value="1"/>
</dbReference>
<keyword evidence="2" id="KW-0521">NADP</keyword>
<reference evidence="4 5" key="1">
    <citation type="submission" date="2019-07" db="EMBL/GenBank/DDBJ databases">
        <title>Diversity of Bacteria from Kongsfjorden, Arctic.</title>
        <authorList>
            <person name="Yu Y."/>
        </authorList>
    </citation>
    <scope>NUCLEOTIDE SEQUENCE [LARGE SCALE GENOMIC DNA]</scope>
    <source>
        <strain evidence="4 5">SM1922</strain>
    </source>
</reference>
<dbReference type="InterPro" id="IPR051164">
    <property type="entry name" value="NmrA-like_oxidored"/>
</dbReference>
<sequence>MSNVTQPVLVFGATGQQGGSITQALLNTGWRVRAFVRDLQSEKAVALQSAGVELVMGDLNDPLSIRKAMESAYGVFSVQPSSGQGAMYGVSDEDEVRYGIQIADIALESGVQHLVYSSTDAIGDEPTGMGHFDSKARIEEHVRTLPINTTIIRPAAFMEMLLMPGFGLDEGRFNFFMKPEQSMQLLALEDLGLIVAAVFADPERFSGSTLSVASDEVTGRDIETVFSEIAGRQITYSRFHNDTLSNNAFLAKLTHLLDTGILAGTANLDDLRAINPELRSLKNWLAGSGHNAFLEALGTAGEWRYGHS</sequence>
<dbReference type="SUPFAM" id="SSF51735">
    <property type="entry name" value="NAD(P)-binding Rossmann-fold domains"/>
    <property type="match status" value="1"/>
</dbReference>
<evidence type="ECO:0000313" key="4">
    <source>
        <dbReference type="EMBL" id="TVU89126.1"/>
    </source>
</evidence>
<dbReference type="InterPro" id="IPR036291">
    <property type="entry name" value="NAD(P)-bd_dom_sf"/>
</dbReference>
<organism evidence="4 5">
    <name type="scientific">Vreelandella titanicae</name>
    <dbReference type="NCBI Taxonomy" id="664683"/>
    <lineage>
        <taxon>Bacteria</taxon>
        <taxon>Pseudomonadati</taxon>
        <taxon>Pseudomonadota</taxon>
        <taxon>Gammaproteobacteria</taxon>
        <taxon>Oceanospirillales</taxon>
        <taxon>Halomonadaceae</taxon>
        <taxon>Vreelandella</taxon>
    </lineage>
</organism>
<comment type="similarity">
    <text evidence="1">Belongs to the NmrA-type oxidoreductase family.</text>
</comment>
<protein>
    <submittedName>
        <fullName evidence="4">NmrA/HSCARG family protein</fullName>
    </submittedName>
</protein>
<name>A0A558J683_9GAMM</name>
<dbReference type="PANTHER" id="PTHR42748">
    <property type="entry name" value="NITROGEN METABOLITE REPRESSION PROTEIN NMRA FAMILY MEMBER"/>
    <property type="match status" value="1"/>
</dbReference>